<gene>
    <name evidence="4" type="ORF">CSA56_12080</name>
</gene>
<dbReference type="GO" id="GO:0016787">
    <property type="term" value="F:hydrolase activity"/>
    <property type="evidence" value="ECO:0007669"/>
    <property type="project" value="UniProtKB-UniRule"/>
</dbReference>
<keyword evidence="2" id="KW-0479">Metal-binding</keyword>
<dbReference type="InterPro" id="IPR000979">
    <property type="entry name" value="Phosphodiesterase_MJ0936/Vps29"/>
</dbReference>
<feature type="domain" description="Calcineurin-like phosphoesterase" evidence="3">
    <location>
        <begin position="8"/>
        <end position="153"/>
    </location>
</feature>
<evidence type="ECO:0000256" key="1">
    <source>
        <dbReference type="ARBA" id="ARBA00008950"/>
    </source>
</evidence>
<sequence>MEPINIYMKLGIISDTHGFLNHRIHQLFEGIDAILHAGDIGDDVYIELQTIAPVTAVRGNMDRYGHTATLREWVGTSFADKRIFLVHDLGAPQRIKSSLLPSLEQYLPHIVIFGHTHVPYAAMLNDVFYFNPGSARQGRSGSKASVGLLEIHNAHVDHSVIPLES</sequence>
<evidence type="ECO:0000259" key="3">
    <source>
        <dbReference type="Pfam" id="PF12850"/>
    </source>
</evidence>
<evidence type="ECO:0000256" key="2">
    <source>
        <dbReference type="RuleBase" id="RU362039"/>
    </source>
</evidence>
<dbReference type="SUPFAM" id="SSF56300">
    <property type="entry name" value="Metallo-dependent phosphatases"/>
    <property type="match status" value="1"/>
</dbReference>
<dbReference type="Proteomes" id="UP000230821">
    <property type="component" value="Unassembled WGS sequence"/>
</dbReference>
<dbReference type="InterPro" id="IPR024654">
    <property type="entry name" value="Calcineurin-like_PHP_lpxH"/>
</dbReference>
<dbReference type="AlphaFoldDB" id="A0A2G6KCM8"/>
<name>A0A2G6KCM8_9BACT</name>
<dbReference type="EMBL" id="PDSK01000099">
    <property type="protein sequence ID" value="PIE33411.1"/>
    <property type="molecule type" value="Genomic_DNA"/>
</dbReference>
<dbReference type="NCBIfam" id="TIGR00040">
    <property type="entry name" value="yfcE"/>
    <property type="match status" value="1"/>
</dbReference>
<comment type="caution">
    <text evidence="4">The sequence shown here is derived from an EMBL/GenBank/DDBJ whole genome shotgun (WGS) entry which is preliminary data.</text>
</comment>
<reference evidence="4 5" key="1">
    <citation type="submission" date="2017-10" db="EMBL/GenBank/DDBJ databases">
        <title>Novel microbial diversity and functional potential in the marine mammal oral microbiome.</title>
        <authorList>
            <person name="Dudek N.K."/>
            <person name="Sun C.L."/>
            <person name="Burstein D."/>
            <person name="Kantor R.S."/>
            <person name="Aliaga Goltsman D.S."/>
            <person name="Bik E.M."/>
            <person name="Thomas B.C."/>
            <person name="Banfield J.F."/>
            <person name="Relman D.A."/>
        </authorList>
    </citation>
    <scope>NUCLEOTIDE SEQUENCE [LARGE SCALE GENOMIC DNA]</scope>
    <source>
        <strain evidence="4">DOLJORAL78_47_16</strain>
    </source>
</reference>
<organism evidence="4 5">
    <name type="scientific">candidate division KSB3 bacterium</name>
    <dbReference type="NCBI Taxonomy" id="2044937"/>
    <lineage>
        <taxon>Bacteria</taxon>
        <taxon>candidate division KSB3</taxon>
    </lineage>
</organism>
<evidence type="ECO:0000313" key="5">
    <source>
        <dbReference type="Proteomes" id="UP000230821"/>
    </source>
</evidence>
<evidence type="ECO:0000313" key="4">
    <source>
        <dbReference type="EMBL" id="PIE33411.1"/>
    </source>
</evidence>
<dbReference type="GO" id="GO:0046872">
    <property type="term" value="F:metal ion binding"/>
    <property type="evidence" value="ECO:0007669"/>
    <property type="project" value="UniProtKB-KW"/>
</dbReference>
<dbReference type="EC" id="3.1.4.-" evidence="2"/>
<comment type="cofactor">
    <cofactor evidence="2">
        <name>a divalent metal cation</name>
        <dbReference type="ChEBI" id="CHEBI:60240"/>
    </cofactor>
</comment>
<protein>
    <recommendedName>
        <fullName evidence="2">Phosphoesterase</fullName>
        <ecNumber evidence="2">3.1.4.-</ecNumber>
    </recommendedName>
</protein>
<dbReference type="PANTHER" id="PTHR11124">
    <property type="entry name" value="VACUOLAR SORTING PROTEIN VPS29"/>
    <property type="match status" value="1"/>
</dbReference>
<comment type="similarity">
    <text evidence="1 2">Belongs to the metallophosphoesterase superfamily. YfcE family.</text>
</comment>
<dbReference type="Pfam" id="PF12850">
    <property type="entry name" value="Metallophos_2"/>
    <property type="match status" value="1"/>
</dbReference>
<dbReference type="InterPro" id="IPR029052">
    <property type="entry name" value="Metallo-depent_PP-like"/>
</dbReference>
<dbReference type="Gene3D" id="3.60.21.10">
    <property type="match status" value="1"/>
</dbReference>
<proteinExistence type="inferred from homology"/>
<accession>A0A2G6KCM8</accession>